<comment type="similarity">
    <text evidence="1">Belongs to the cytochrome P450 family.</text>
</comment>
<name>A0A382PHW9_9ZZZZ</name>
<evidence type="ECO:0008006" key="3">
    <source>
        <dbReference type="Google" id="ProtNLM"/>
    </source>
</evidence>
<dbReference type="PANTHER" id="PTHR46696:SF1">
    <property type="entry name" value="CYTOCHROME P450 YJIB-RELATED"/>
    <property type="match status" value="1"/>
</dbReference>
<dbReference type="GO" id="GO:0016705">
    <property type="term" value="F:oxidoreductase activity, acting on paired donors, with incorporation or reduction of molecular oxygen"/>
    <property type="evidence" value="ECO:0007669"/>
    <property type="project" value="InterPro"/>
</dbReference>
<accession>A0A382PHW9</accession>
<evidence type="ECO:0000313" key="2">
    <source>
        <dbReference type="EMBL" id="SVC72989.1"/>
    </source>
</evidence>
<dbReference type="InterPro" id="IPR002397">
    <property type="entry name" value="Cyt_P450_B"/>
</dbReference>
<dbReference type="Gene3D" id="1.10.630.10">
    <property type="entry name" value="Cytochrome P450"/>
    <property type="match status" value="1"/>
</dbReference>
<reference evidence="2" key="1">
    <citation type="submission" date="2018-05" db="EMBL/GenBank/DDBJ databases">
        <authorList>
            <person name="Lanie J.A."/>
            <person name="Ng W.-L."/>
            <person name="Kazmierczak K.M."/>
            <person name="Andrzejewski T.M."/>
            <person name="Davidsen T.M."/>
            <person name="Wayne K.J."/>
            <person name="Tettelin H."/>
            <person name="Glass J.I."/>
            <person name="Rusch D."/>
            <person name="Podicherti R."/>
            <person name="Tsui H.-C.T."/>
            <person name="Winkler M.E."/>
        </authorList>
    </citation>
    <scope>NUCLEOTIDE SEQUENCE</scope>
</reference>
<dbReference type="GO" id="GO:0020037">
    <property type="term" value="F:heme binding"/>
    <property type="evidence" value="ECO:0007669"/>
    <property type="project" value="InterPro"/>
</dbReference>
<feature type="non-terminal residue" evidence="2">
    <location>
        <position position="1"/>
    </location>
</feature>
<dbReference type="GO" id="GO:0005506">
    <property type="term" value="F:iron ion binding"/>
    <property type="evidence" value="ECO:0007669"/>
    <property type="project" value="InterPro"/>
</dbReference>
<dbReference type="AlphaFoldDB" id="A0A382PHW9"/>
<feature type="non-terminal residue" evidence="2">
    <location>
        <position position="210"/>
    </location>
</feature>
<dbReference type="EMBL" id="UINC01107536">
    <property type="protein sequence ID" value="SVC72989.1"/>
    <property type="molecule type" value="Genomic_DNA"/>
</dbReference>
<protein>
    <recommendedName>
        <fullName evidence="3">Cytochrome P450</fullName>
    </recommendedName>
</protein>
<evidence type="ECO:0000256" key="1">
    <source>
        <dbReference type="ARBA" id="ARBA00010617"/>
    </source>
</evidence>
<dbReference type="SUPFAM" id="SSF48264">
    <property type="entry name" value="Cytochrome P450"/>
    <property type="match status" value="1"/>
</dbReference>
<gene>
    <name evidence="2" type="ORF">METZ01_LOCUS325843</name>
</gene>
<sequence>VTAIAPHEFDLRSLPDAFYEDPFPTYRRLRTETPILELPGGGDLLTRHRDLVEVYKNSRTFSSDKCAQFAPAFGEGSPLYEHHTTSLVFNDPPLHTKVRRAIGNVLSNRMVEVMRGDVESLVEEILHSLEGQSSFDLIADFASAIPVEIIGNMLLIPKEERAPLRRWSLAILGSLEVGLDEAGLKHGNESVREFLAFLEEFVGRRRDSLS</sequence>
<proteinExistence type="inferred from homology"/>
<dbReference type="PANTHER" id="PTHR46696">
    <property type="entry name" value="P450, PUTATIVE (EUROFUNG)-RELATED"/>
    <property type="match status" value="1"/>
</dbReference>
<dbReference type="PRINTS" id="PR00359">
    <property type="entry name" value="BP450"/>
</dbReference>
<dbReference type="GO" id="GO:0004497">
    <property type="term" value="F:monooxygenase activity"/>
    <property type="evidence" value="ECO:0007669"/>
    <property type="project" value="InterPro"/>
</dbReference>
<organism evidence="2">
    <name type="scientific">marine metagenome</name>
    <dbReference type="NCBI Taxonomy" id="408172"/>
    <lineage>
        <taxon>unclassified sequences</taxon>
        <taxon>metagenomes</taxon>
        <taxon>ecological metagenomes</taxon>
    </lineage>
</organism>
<dbReference type="InterPro" id="IPR036396">
    <property type="entry name" value="Cyt_P450_sf"/>
</dbReference>